<dbReference type="InterPro" id="IPR051603">
    <property type="entry name" value="Zinc-ADH_QOR/CCCR"/>
</dbReference>
<dbReference type="RefSeq" id="WP_397058705.1">
    <property type="nucleotide sequence ID" value="NZ_JBIRYL010000001.1"/>
</dbReference>
<evidence type="ECO:0000313" key="4">
    <source>
        <dbReference type="Proteomes" id="UP001611494"/>
    </source>
</evidence>
<dbReference type="EMBL" id="JBIRYL010000001">
    <property type="protein sequence ID" value="MFI2228487.1"/>
    <property type="molecule type" value="Genomic_DNA"/>
</dbReference>
<dbReference type="Gene3D" id="3.40.50.720">
    <property type="entry name" value="NAD(P)-binding Rossmann-like Domain"/>
    <property type="match status" value="1"/>
</dbReference>
<dbReference type="PANTHER" id="PTHR44154">
    <property type="entry name" value="QUINONE OXIDOREDUCTASE"/>
    <property type="match status" value="1"/>
</dbReference>
<feature type="domain" description="Enoyl reductase (ER)" evidence="2">
    <location>
        <begin position="10"/>
        <end position="329"/>
    </location>
</feature>
<dbReference type="Gene3D" id="3.90.180.10">
    <property type="entry name" value="Medium-chain alcohol dehydrogenases, catalytic domain"/>
    <property type="match status" value="1"/>
</dbReference>
<dbReference type="InterPro" id="IPR013154">
    <property type="entry name" value="ADH-like_N"/>
</dbReference>
<comment type="caution">
    <text evidence="3">The sequence shown here is derived from an EMBL/GenBank/DDBJ whole genome shotgun (WGS) entry which is preliminary data.</text>
</comment>
<protein>
    <submittedName>
        <fullName evidence="3">Zinc-binding dehydrogenase</fullName>
    </submittedName>
</protein>
<dbReference type="PANTHER" id="PTHR44154:SF1">
    <property type="entry name" value="QUINONE OXIDOREDUCTASE"/>
    <property type="match status" value="1"/>
</dbReference>
<evidence type="ECO:0000313" key="3">
    <source>
        <dbReference type="EMBL" id="MFI2228487.1"/>
    </source>
</evidence>
<organism evidence="3 4">
    <name type="scientific">Nocardia testacea</name>
    <dbReference type="NCBI Taxonomy" id="248551"/>
    <lineage>
        <taxon>Bacteria</taxon>
        <taxon>Bacillati</taxon>
        <taxon>Actinomycetota</taxon>
        <taxon>Actinomycetes</taxon>
        <taxon>Mycobacteriales</taxon>
        <taxon>Nocardiaceae</taxon>
        <taxon>Nocardia</taxon>
    </lineage>
</organism>
<accession>A0ABW7VPE9</accession>
<keyword evidence="1" id="KW-0521">NADP</keyword>
<name>A0ABW7VPE9_9NOCA</name>
<sequence>MQAVQVKEFGGPGVLELREIPTPEPEAGQVLVRVAAADVMFLDTRLRSGWGTDFFAVQPPYVPGGAIGGTVTAVGSGVDPGLLGTRVTARTVASGVGGGLPIGGYAEYALAGVEQLNRIPDGVSVDQATAVVHDGHTALAAFERADIRPGQRVLITAAGGGLGTLLTQLAHRAGAQVIAAARGEAKLALARRLGAESAIDYSETGWADRALAATGGRGPDVVFDGAGGALGDAAVGIVPGGGLFIGYGAAAGEFAAAGAESARERGVEVLSLYDLNTGNDSRARYATRILELLATGQLEVVIGQTFPLADAAAAHAAIDDRSALGRTMLHI</sequence>
<evidence type="ECO:0000259" key="2">
    <source>
        <dbReference type="SMART" id="SM00829"/>
    </source>
</evidence>
<dbReference type="InterPro" id="IPR011032">
    <property type="entry name" value="GroES-like_sf"/>
</dbReference>
<gene>
    <name evidence="3" type="ORF">ACH49Z_01375</name>
</gene>
<evidence type="ECO:0000256" key="1">
    <source>
        <dbReference type="ARBA" id="ARBA00022857"/>
    </source>
</evidence>
<proteinExistence type="predicted"/>
<reference evidence="3 4" key="1">
    <citation type="submission" date="2024-10" db="EMBL/GenBank/DDBJ databases">
        <title>The Natural Products Discovery Center: Release of the First 8490 Sequenced Strains for Exploring Actinobacteria Biosynthetic Diversity.</title>
        <authorList>
            <person name="Kalkreuter E."/>
            <person name="Kautsar S.A."/>
            <person name="Yang D."/>
            <person name="Bader C.D."/>
            <person name="Teijaro C.N."/>
            <person name="Fluegel L."/>
            <person name="Davis C.M."/>
            <person name="Simpson J.R."/>
            <person name="Lauterbach L."/>
            <person name="Steele A.D."/>
            <person name="Gui C."/>
            <person name="Meng S."/>
            <person name="Li G."/>
            <person name="Viehrig K."/>
            <person name="Ye F."/>
            <person name="Su P."/>
            <person name="Kiefer A.F."/>
            <person name="Nichols A."/>
            <person name="Cepeda A.J."/>
            <person name="Yan W."/>
            <person name="Fan B."/>
            <person name="Jiang Y."/>
            <person name="Adhikari A."/>
            <person name="Zheng C.-J."/>
            <person name="Schuster L."/>
            <person name="Cowan T.M."/>
            <person name="Smanski M.J."/>
            <person name="Chevrette M.G."/>
            <person name="De Carvalho L.P.S."/>
            <person name="Shen B."/>
        </authorList>
    </citation>
    <scope>NUCLEOTIDE SEQUENCE [LARGE SCALE GENOMIC DNA]</scope>
    <source>
        <strain evidence="3 4">NPDC019377</strain>
    </source>
</reference>
<dbReference type="InterPro" id="IPR020843">
    <property type="entry name" value="ER"/>
</dbReference>
<dbReference type="Proteomes" id="UP001611494">
    <property type="component" value="Unassembled WGS sequence"/>
</dbReference>
<dbReference type="SUPFAM" id="SSF51735">
    <property type="entry name" value="NAD(P)-binding Rossmann-fold domains"/>
    <property type="match status" value="1"/>
</dbReference>
<keyword evidence="4" id="KW-1185">Reference proteome</keyword>
<dbReference type="InterPro" id="IPR036291">
    <property type="entry name" value="NAD(P)-bd_dom_sf"/>
</dbReference>
<dbReference type="SUPFAM" id="SSF50129">
    <property type="entry name" value="GroES-like"/>
    <property type="match status" value="1"/>
</dbReference>
<dbReference type="Pfam" id="PF08240">
    <property type="entry name" value="ADH_N"/>
    <property type="match status" value="1"/>
</dbReference>
<dbReference type="Pfam" id="PF13602">
    <property type="entry name" value="ADH_zinc_N_2"/>
    <property type="match status" value="1"/>
</dbReference>
<dbReference type="SMART" id="SM00829">
    <property type="entry name" value="PKS_ER"/>
    <property type="match status" value="1"/>
</dbReference>